<sequence>MQTNSSPCLLCPRTSSSSFSYVYWRDPLSRLFSWHCSSQVPRCNGRPDEVVEKREAFHKTGTTYSLPCLVSSVSRESSQEGLIRLPRSSILYRIDTRIPRQLL</sequence>
<protein>
    <submittedName>
        <fullName evidence="1">Uncharacterized protein</fullName>
    </submittedName>
</protein>
<accession>A0A5B7FKI7</accession>
<name>A0A5B7FKI7_PORTR</name>
<gene>
    <name evidence="1" type="ORF">E2C01_039335</name>
</gene>
<comment type="caution">
    <text evidence="1">The sequence shown here is derived from an EMBL/GenBank/DDBJ whole genome shotgun (WGS) entry which is preliminary data.</text>
</comment>
<reference evidence="1 2" key="1">
    <citation type="submission" date="2019-05" db="EMBL/GenBank/DDBJ databases">
        <title>Another draft genome of Portunus trituberculatus and its Hox gene families provides insights of decapod evolution.</title>
        <authorList>
            <person name="Jeong J.-H."/>
            <person name="Song I."/>
            <person name="Kim S."/>
            <person name="Choi T."/>
            <person name="Kim D."/>
            <person name="Ryu S."/>
            <person name="Kim W."/>
        </authorList>
    </citation>
    <scope>NUCLEOTIDE SEQUENCE [LARGE SCALE GENOMIC DNA]</scope>
    <source>
        <tissue evidence="1">Muscle</tissue>
    </source>
</reference>
<dbReference type="AlphaFoldDB" id="A0A5B7FKI7"/>
<dbReference type="EMBL" id="VSRR010006816">
    <property type="protein sequence ID" value="MPC45629.1"/>
    <property type="molecule type" value="Genomic_DNA"/>
</dbReference>
<evidence type="ECO:0000313" key="1">
    <source>
        <dbReference type="EMBL" id="MPC45629.1"/>
    </source>
</evidence>
<proteinExistence type="predicted"/>
<organism evidence="1 2">
    <name type="scientific">Portunus trituberculatus</name>
    <name type="common">Swimming crab</name>
    <name type="synonym">Neptunus trituberculatus</name>
    <dbReference type="NCBI Taxonomy" id="210409"/>
    <lineage>
        <taxon>Eukaryota</taxon>
        <taxon>Metazoa</taxon>
        <taxon>Ecdysozoa</taxon>
        <taxon>Arthropoda</taxon>
        <taxon>Crustacea</taxon>
        <taxon>Multicrustacea</taxon>
        <taxon>Malacostraca</taxon>
        <taxon>Eumalacostraca</taxon>
        <taxon>Eucarida</taxon>
        <taxon>Decapoda</taxon>
        <taxon>Pleocyemata</taxon>
        <taxon>Brachyura</taxon>
        <taxon>Eubrachyura</taxon>
        <taxon>Portunoidea</taxon>
        <taxon>Portunidae</taxon>
        <taxon>Portuninae</taxon>
        <taxon>Portunus</taxon>
    </lineage>
</organism>
<keyword evidence="2" id="KW-1185">Reference proteome</keyword>
<dbReference type="Proteomes" id="UP000324222">
    <property type="component" value="Unassembled WGS sequence"/>
</dbReference>
<evidence type="ECO:0000313" key="2">
    <source>
        <dbReference type="Proteomes" id="UP000324222"/>
    </source>
</evidence>